<keyword evidence="2" id="KW-1185">Reference proteome</keyword>
<gene>
    <name evidence="1" type="ORF">Acr_07g0016160</name>
</gene>
<reference evidence="1 2" key="1">
    <citation type="submission" date="2019-07" db="EMBL/GenBank/DDBJ databases">
        <title>De Novo Assembly of kiwifruit Actinidia rufa.</title>
        <authorList>
            <person name="Sugita-Konishi S."/>
            <person name="Sato K."/>
            <person name="Mori E."/>
            <person name="Abe Y."/>
            <person name="Kisaki G."/>
            <person name="Hamano K."/>
            <person name="Suezawa K."/>
            <person name="Otani M."/>
            <person name="Fukuda T."/>
            <person name="Manabe T."/>
            <person name="Gomi K."/>
            <person name="Tabuchi M."/>
            <person name="Akimitsu K."/>
            <person name="Kataoka I."/>
        </authorList>
    </citation>
    <scope>NUCLEOTIDE SEQUENCE [LARGE SCALE GENOMIC DNA]</scope>
    <source>
        <strain evidence="2">cv. Fuchu</strain>
    </source>
</reference>
<dbReference type="AlphaFoldDB" id="A0A7J0EYB6"/>
<comment type="caution">
    <text evidence="1">The sequence shown here is derived from an EMBL/GenBank/DDBJ whole genome shotgun (WGS) entry which is preliminary data.</text>
</comment>
<evidence type="ECO:0000313" key="1">
    <source>
        <dbReference type="EMBL" id="GFY91420.1"/>
    </source>
</evidence>
<evidence type="ECO:0000313" key="2">
    <source>
        <dbReference type="Proteomes" id="UP000585474"/>
    </source>
</evidence>
<dbReference type="Proteomes" id="UP000585474">
    <property type="component" value="Unassembled WGS sequence"/>
</dbReference>
<proteinExistence type="predicted"/>
<accession>A0A7J0EYB6</accession>
<organism evidence="1 2">
    <name type="scientific">Actinidia rufa</name>
    <dbReference type="NCBI Taxonomy" id="165716"/>
    <lineage>
        <taxon>Eukaryota</taxon>
        <taxon>Viridiplantae</taxon>
        <taxon>Streptophyta</taxon>
        <taxon>Embryophyta</taxon>
        <taxon>Tracheophyta</taxon>
        <taxon>Spermatophyta</taxon>
        <taxon>Magnoliopsida</taxon>
        <taxon>eudicotyledons</taxon>
        <taxon>Gunneridae</taxon>
        <taxon>Pentapetalae</taxon>
        <taxon>asterids</taxon>
        <taxon>Ericales</taxon>
        <taxon>Actinidiaceae</taxon>
        <taxon>Actinidia</taxon>
    </lineage>
</organism>
<dbReference type="EMBL" id="BJWL01000007">
    <property type="protein sequence ID" value="GFY91420.1"/>
    <property type="molecule type" value="Genomic_DNA"/>
</dbReference>
<sequence>MESHIGIGIQAVLTTCTDIERCSLHMQHARDVYGWRNNTTANRVVSRGSVPICMADRKSVTLTEWRNSKSFQGKQGDAMGKEDWRAIPIGEECPHRGSYCPTWVQWYLARRMGKRSNHCIETRKASAGVPREFRAGTRAWGDALEYVQKSG</sequence>
<name>A0A7J0EYB6_9ERIC</name>
<protein>
    <submittedName>
        <fullName evidence="1">Uncharacterized protein</fullName>
    </submittedName>
</protein>